<dbReference type="Gene3D" id="3.30.160.250">
    <property type="match status" value="1"/>
</dbReference>
<sequence>MQREITVPFTIAEDTEDGGWYAAAALTPEAFANGEGDTREAAIEDLKSAIALLVEEVGVPEQLVLTVEVP</sequence>
<dbReference type="RefSeq" id="WP_141852582.1">
    <property type="nucleotide sequence ID" value="NZ_BAAAKA010000023.1"/>
</dbReference>
<organism evidence="1 2">
    <name type="scientific">Kribbella jejuensis</name>
    <dbReference type="NCBI Taxonomy" id="236068"/>
    <lineage>
        <taxon>Bacteria</taxon>
        <taxon>Bacillati</taxon>
        <taxon>Actinomycetota</taxon>
        <taxon>Actinomycetes</taxon>
        <taxon>Propionibacteriales</taxon>
        <taxon>Kribbellaceae</taxon>
        <taxon>Kribbella</taxon>
    </lineage>
</organism>
<reference evidence="1 2" key="1">
    <citation type="submission" date="2019-06" db="EMBL/GenBank/DDBJ databases">
        <title>Sequencing the genomes of 1000 actinobacteria strains.</title>
        <authorList>
            <person name="Klenk H.-P."/>
        </authorList>
    </citation>
    <scope>NUCLEOTIDE SEQUENCE [LARGE SCALE GENOMIC DNA]</scope>
    <source>
        <strain evidence="1 2">DSM 17305</strain>
    </source>
</reference>
<dbReference type="EMBL" id="VFMM01000001">
    <property type="protein sequence ID" value="TQJ16681.1"/>
    <property type="molecule type" value="Genomic_DNA"/>
</dbReference>
<name>A0A542EMV6_9ACTN</name>
<proteinExistence type="predicted"/>
<dbReference type="AlphaFoldDB" id="A0A542EMV6"/>
<dbReference type="InterPro" id="IPR035069">
    <property type="entry name" value="TTHA1013/TTHA0281-like"/>
</dbReference>
<dbReference type="Proteomes" id="UP000316298">
    <property type="component" value="Unassembled WGS sequence"/>
</dbReference>
<protein>
    <submittedName>
        <fullName evidence="1">Uncharacterized protein</fullName>
    </submittedName>
</protein>
<comment type="caution">
    <text evidence="1">The sequence shown here is derived from an EMBL/GenBank/DDBJ whole genome shotgun (WGS) entry which is preliminary data.</text>
</comment>
<evidence type="ECO:0000313" key="2">
    <source>
        <dbReference type="Proteomes" id="UP000316298"/>
    </source>
</evidence>
<dbReference type="SUPFAM" id="SSF143100">
    <property type="entry name" value="TTHA1013/TTHA0281-like"/>
    <property type="match status" value="1"/>
</dbReference>
<keyword evidence="2" id="KW-1185">Reference proteome</keyword>
<accession>A0A542EMV6</accession>
<dbReference type="OrthoDB" id="3298349at2"/>
<gene>
    <name evidence="1" type="ORF">FB475_0786</name>
</gene>
<evidence type="ECO:0000313" key="1">
    <source>
        <dbReference type="EMBL" id="TQJ16681.1"/>
    </source>
</evidence>